<evidence type="ECO:0000313" key="2">
    <source>
        <dbReference type="EMBL" id="CAK0895115.1"/>
    </source>
</evidence>
<feature type="region of interest" description="Disordered" evidence="1">
    <location>
        <begin position="27"/>
        <end position="58"/>
    </location>
</feature>
<proteinExistence type="predicted"/>
<gene>
    <name evidence="2" type="ORF">PCOR1329_LOCUS73956</name>
</gene>
<name>A0ABN9X6Z0_9DINO</name>
<evidence type="ECO:0000256" key="1">
    <source>
        <dbReference type="SAM" id="MobiDB-lite"/>
    </source>
</evidence>
<reference evidence="2" key="1">
    <citation type="submission" date="2023-10" db="EMBL/GenBank/DDBJ databases">
        <authorList>
            <person name="Chen Y."/>
            <person name="Shah S."/>
            <person name="Dougan E. K."/>
            <person name="Thang M."/>
            <person name="Chan C."/>
        </authorList>
    </citation>
    <scope>NUCLEOTIDE SEQUENCE [LARGE SCALE GENOMIC DNA]</scope>
</reference>
<organism evidence="2 3">
    <name type="scientific">Prorocentrum cordatum</name>
    <dbReference type="NCBI Taxonomy" id="2364126"/>
    <lineage>
        <taxon>Eukaryota</taxon>
        <taxon>Sar</taxon>
        <taxon>Alveolata</taxon>
        <taxon>Dinophyceae</taxon>
        <taxon>Prorocentrales</taxon>
        <taxon>Prorocentraceae</taxon>
        <taxon>Prorocentrum</taxon>
    </lineage>
</organism>
<protein>
    <submittedName>
        <fullName evidence="2">Uncharacterized protein</fullName>
    </submittedName>
</protein>
<feature type="compositionally biased region" description="Basic and acidic residues" evidence="1">
    <location>
        <begin position="44"/>
        <end position="58"/>
    </location>
</feature>
<accession>A0ABN9X6Z0</accession>
<feature type="non-terminal residue" evidence="2">
    <location>
        <position position="353"/>
    </location>
</feature>
<evidence type="ECO:0000313" key="3">
    <source>
        <dbReference type="Proteomes" id="UP001189429"/>
    </source>
</evidence>
<keyword evidence="3" id="KW-1185">Reference proteome</keyword>
<dbReference type="Proteomes" id="UP001189429">
    <property type="component" value="Unassembled WGS sequence"/>
</dbReference>
<sequence length="353" mass="37823">MAFAATGAAASLALVARPQGVRAGALARSAATPDLAAPTRSRPHREWAPHGRGAAEERAAERGRAFTLAAAAPPTAEQLSFLELQGITPKAAQDYHADVSAFHQWCPARGLVQDFEELATSAPAIDFVLMTYVHEKFFAGELACVPTQLMSRLPRPRVGLCLCVQHVIGAGQVQEAVASVIAFALYPRPSECLRLKGKLIAAPAASRAIPLSDAGGFWSNLLRPQDEADTSMTERWLGACWRTTHSSRGCRWCSRVPFGQAQWGRALKTAAAAAGLSLLGDFSLRRLRRGGVSHELLFNARSLLSAQERGRWASDRSLARNERGGRINEQLSLLDLSALTAAESGAQNVGDIL</sequence>
<comment type="caution">
    <text evidence="2">The sequence shown here is derived from an EMBL/GenBank/DDBJ whole genome shotgun (WGS) entry which is preliminary data.</text>
</comment>
<dbReference type="EMBL" id="CAUYUJ010019992">
    <property type="protein sequence ID" value="CAK0895115.1"/>
    <property type="molecule type" value="Genomic_DNA"/>
</dbReference>